<keyword evidence="6 8" id="KW-0067">ATP-binding</keyword>
<gene>
    <name evidence="8 11" type="primary">gshA</name>
    <name evidence="11" type="ORF">ORJ04_16365</name>
</gene>
<feature type="domain" description="Glutamate--cysteine ligase" evidence="10">
    <location>
        <begin position="9"/>
        <end position="383"/>
    </location>
</feature>
<evidence type="ECO:0000313" key="12">
    <source>
        <dbReference type="Proteomes" id="UP001231109"/>
    </source>
</evidence>
<keyword evidence="5 8" id="KW-0547">Nucleotide-binding</keyword>
<comment type="caution">
    <text evidence="11">The sequence shown here is derived from an EMBL/GenBank/DDBJ whole genome shotgun (WGS) entry which is preliminary data.</text>
</comment>
<evidence type="ECO:0000259" key="10">
    <source>
        <dbReference type="Pfam" id="PF04262"/>
    </source>
</evidence>
<comment type="catalytic activity">
    <reaction evidence="7 8 9">
        <text>L-cysteine + L-glutamate + ATP = gamma-L-glutamyl-L-cysteine + ADP + phosphate + H(+)</text>
        <dbReference type="Rhea" id="RHEA:13285"/>
        <dbReference type="ChEBI" id="CHEBI:15378"/>
        <dbReference type="ChEBI" id="CHEBI:29985"/>
        <dbReference type="ChEBI" id="CHEBI:30616"/>
        <dbReference type="ChEBI" id="CHEBI:35235"/>
        <dbReference type="ChEBI" id="CHEBI:43474"/>
        <dbReference type="ChEBI" id="CHEBI:58173"/>
        <dbReference type="ChEBI" id="CHEBI:456216"/>
        <dbReference type="EC" id="6.3.2.2"/>
    </reaction>
</comment>
<comment type="pathway">
    <text evidence="1 8 9">Sulfur metabolism; glutathione biosynthesis; glutathione from L-cysteine and L-glutamate: step 1/2.</text>
</comment>
<dbReference type="PANTHER" id="PTHR38761:SF1">
    <property type="entry name" value="GLUTAMATE--CYSTEINE LIGASE"/>
    <property type="match status" value="1"/>
</dbReference>
<accession>A0ABT9I2B9</accession>
<proteinExistence type="inferred from homology"/>
<evidence type="ECO:0000256" key="5">
    <source>
        <dbReference type="ARBA" id="ARBA00022741"/>
    </source>
</evidence>
<name>A0ABT9I2B9_9GAMM</name>
<dbReference type="Pfam" id="PF04262">
    <property type="entry name" value="Glu_cys_ligase"/>
    <property type="match status" value="1"/>
</dbReference>
<dbReference type="InterPro" id="IPR006334">
    <property type="entry name" value="Glut_cys_ligase"/>
</dbReference>
<dbReference type="EMBL" id="JAPJDZ010000053">
    <property type="protein sequence ID" value="MDP5137531.1"/>
    <property type="molecule type" value="Genomic_DNA"/>
</dbReference>
<organism evidence="11 12">
    <name type="scientific">Rheinheimera baltica</name>
    <dbReference type="NCBI Taxonomy" id="67576"/>
    <lineage>
        <taxon>Bacteria</taxon>
        <taxon>Pseudomonadati</taxon>
        <taxon>Pseudomonadota</taxon>
        <taxon>Gammaproteobacteria</taxon>
        <taxon>Chromatiales</taxon>
        <taxon>Chromatiaceae</taxon>
        <taxon>Rheinheimera</taxon>
    </lineage>
</organism>
<evidence type="ECO:0000256" key="6">
    <source>
        <dbReference type="ARBA" id="ARBA00022840"/>
    </source>
</evidence>
<dbReference type="Proteomes" id="UP001231109">
    <property type="component" value="Unassembled WGS sequence"/>
</dbReference>
<reference evidence="11 12" key="1">
    <citation type="submission" date="2022-11" db="EMBL/GenBank/DDBJ databases">
        <title>Viruses from the air-sea interface of a natural surface slick.</title>
        <authorList>
            <person name="Rahlff J."/>
            <person name="Holmfeldt K."/>
        </authorList>
    </citation>
    <scope>NUCLEOTIDE SEQUENCE [LARGE SCALE GENOMIC DNA]</scope>
    <source>
        <strain evidence="11 12">SMS4</strain>
    </source>
</reference>
<evidence type="ECO:0000256" key="1">
    <source>
        <dbReference type="ARBA" id="ARBA00005006"/>
    </source>
</evidence>
<evidence type="ECO:0000256" key="7">
    <source>
        <dbReference type="ARBA" id="ARBA00048819"/>
    </source>
</evidence>
<dbReference type="EC" id="6.3.2.2" evidence="8"/>
<dbReference type="SUPFAM" id="SSF55931">
    <property type="entry name" value="Glutamine synthetase/guanido kinase"/>
    <property type="match status" value="1"/>
</dbReference>
<comment type="similarity">
    <text evidence="2 8">Belongs to the glutamate--cysteine ligase type 1 family. Type 1 subfamily.</text>
</comment>
<sequence length="535" mass="60796">MGSTLQQRLAVLNSAQHKQAIVGIKHGIERETLRVKADGKLALTPHAKQLGAALTHPWITTDFSESLLEFITPASDKIDTTLAQLADIHRFAINNIDEEQFGAGSMPCFIKEQTQIPFAQYGSSNVGQMKTLYRKGLHNRYGSMMQAISGVHFNFSFPKVFWQHYQQQLEQSGELQNFISSQYLSLIRNYKRYVWLIVYLFGASPAMCKSFLEGRSSRYNFAELGKGTVYLPYATSLRMSDLGYTNSAQSSLNITYNNLEEYIAGLHSAISMPSEEYRNIGVKVDGEYQQLNANVLQIENEFYSTIRPKRTTESGERPTCALAKRGVEYIEVRALDVNPFSPIGISAEQMYFLDVFLLYCLLQDSPELSAAEQAITEQNLKKVVTDGRRNNLEIMQNGQPRLMLDWAEELFADMMPVAHYLDSAHNVNDYSAALKQFYLCLLDPAHTLSGQVLNQLLAKQQDNGHFMLQLSAQYKQQLSQESYQFYSEQQFIEAATQSLAQQYQIEQQDDVSFEQYISQYFAEVPECDNKKSATE</sequence>
<dbReference type="GO" id="GO:0004357">
    <property type="term" value="F:glutamate-cysteine ligase activity"/>
    <property type="evidence" value="ECO:0007669"/>
    <property type="project" value="UniProtKB-EC"/>
</dbReference>
<evidence type="ECO:0000256" key="4">
    <source>
        <dbReference type="ARBA" id="ARBA00022684"/>
    </source>
</evidence>
<dbReference type="PANTHER" id="PTHR38761">
    <property type="entry name" value="GLUTAMATE--CYSTEINE LIGASE"/>
    <property type="match status" value="1"/>
</dbReference>
<protein>
    <recommendedName>
        <fullName evidence="8">Glutamate--cysteine ligase</fullName>
        <ecNumber evidence="8">6.3.2.2</ecNumber>
    </recommendedName>
    <alternativeName>
        <fullName evidence="8">Gamma-ECS</fullName>
        <shortName evidence="8">GCS</shortName>
    </alternativeName>
    <alternativeName>
        <fullName evidence="8">Gamma-glutamylcysteine synthetase</fullName>
    </alternativeName>
</protein>
<keyword evidence="3 8" id="KW-0436">Ligase</keyword>
<evidence type="ECO:0000256" key="8">
    <source>
        <dbReference type="HAMAP-Rule" id="MF_00578"/>
    </source>
</evidence>
<evidence type="ECO:0000256" key="2">
    <source>
        <dbReference type="ARBA" id="ARBA00008772"/>
    </source>
</evidence>
<evidence type="ECO:0000313" key="11">
    <source>
        <dbReference type="EMBL" id="MDP5137531.1"/>
    </source>
</evidence>
<dbReference type="InterPro" id="IPR007370">
    <property type="entry name" value="Glu_cys_ligase"/>
</dbReference>
<evidence type="ECO:0000256" key="3">
    <source>
        <dbReference type="ARBA" id="ARBA00022598"/>
    </source>
</evidence>
<dbReference type="NCBIfam" id="TIGR01434">
    <property type="entry name" value="glu_cys_ligase"/>
    <property type="match status" value="1"/>
</dbReference>
<dbReference type="InterPro" id="IPR014746">
    <property type="entry name" value="Gln_synth/guanido_kin_cat_dom"/>
</dbReference>
<keyword evidence="4 8" id="KW-0317">Glutathione biosynthesis</keyword>
<evidence type="ECO:0000256" key="9">
    <source>
        <dbReference type="RuleBase" id="RU004391"/>
    </source>
</evidence>
<dbReference type="RefSeq" id="WP_305976855.1">
    <property type="nucleotide sequence ID" value="NZ_JAPJDZ010000053.1"/>
</dbReference>
<dbReference type="Gene3D" id="3.30.590.20">
    <property type="match status" value="1"/>
</dbReference>
<dbReference type="HAMAP" id="MF_00578">
    <property type="entry name" value="Glu_cys_ligase"/>
    <property type="match status" value="1"/>
</dbReference>
<keyword evidence="12" id="KW-1185">Reference proteome</keyword>